<dbReference type="AlphaFoldDB" id="A0A142CV89"/>
<evidence type="ECO:0000256" key="1">
    <source>
        <dbReference type="SAM" id="MobiDB-lite"/>
    </source>
</evidence>
<sequence length="443" mass="51449">MVKIELHTEVEESVPAEDVPGFVIKKIDLGGIHLETPVRTLYLGTDVSARARSKILDLKERKATLFEVNRTIYLNKSYDSIIKAIRESDDDNIRDTFKLSEKLANYNIALPISFSKFPQKVFGMEYFERFLDYLHEYSTVLFVPHVRFARETGATAVNYEAQSFVRYVDGAVEVLNEWNTKPIFVPLDIDYPAETTKEIISHYAKRGYTNIWVDFKGHTFTKSRSGRMRSLKRLIDDLFGEESKNVIIYISNIKKTQREHPKEVKLKPSDIFGTFVYGDIVGIPWKGIVWPPKESDADTEEYWIKKGFPSKEEYEEAVFKRDTSIFDTNSYYYLHPDKINLHDSILDRLREEVLSMNIRQKSVAEKISHSISNAITLRELNRLKSKVLSEGTIQDYLESREYFATAGKTMLASISTKPRRHKTSRKKTVEKPRKNLFDFMDSP</sequence>
<proteinExistence type="predicted"/>
<dbReference type="EMBL" id="CP014750">
    <property type="protein sequence ID" value="AMQ18691.1"/>
    <property type="molecule type" value="Genomic_DNA"/>
</dbReference>
<accession>A0A142CV89</accession>
<organism evidence="2 3">
    <name type="scientific">Thermococcus peptonophilus</name>
    <dbReference type="NCBI Taxonomy" id="53952"/>
    <lineage>
        <taxon>Archaea</taxon>
        <taxon>Methanobacteriati</taxon>
        <taxon>Methanobacteriota</taxon>
        <taxon>Thermococci</taxon>
        <taxon>Thermococcales</taxon>
        <taxon>Thermococcaceae</taxon>
        <taxon>Thermococcus</taxon>
    </lineage>
</organism>
<dbReference type="GeneID" id="27140014"/>
<evidence type="ECO:0000313" key="3">
    <source>
        <dbReference type="Proteomes" id="UP000073604"/>
    </source>
</evidence>
<dbReference type="Proteomes" id="UP000073604">
    <property type="component" value="Chromosome"/>
</dbReference>
<name>A0A142CV89_9EURY</name>
<keyword evidence="3" id="KW-1185">Reference proteome</keyword>
<feature type="compositionally biased region" description="Basic and acidic residues" evidence="1">
    <location>
        <begin position="427"/>
        <end position="436"/>
    </location>
</feature>
<protein>
    <submittedName>
        <fullName evidence="2">Uncharacterized protein</fullName>
    </submittedName>
</protein>
<evidence type="ECO:0000313" key="2">
    <source>
        <dbReference type="EMBL" id="AMQ18691.1"/>
    </source>
</evidence>
<dbReference type="OrthoDB" id="359420at2157"/>
<dbReference type="RefSeq" id="WP_062389055.1">
    <property type="nucleotide sequence ID" value="NZ_CP014750.1"/>
</dbReference>
<reference evidence="3" key="1">
    <citation type="submission" date="2016-03" db="EMBL/GenBank/DDBJ databases">
        <authorList>
            <person name="Oger P.M."/>
        </authorList>
    </citation>
    <scope>NUCLEOTIDE SEQUENCE [LARGE SCALE GENOMIC DNA]</scope>
    <source>
        <strain evidence="3">OG-1</strain>
    </source>
</reference>
<dbReference type="STRING" id="53952.A0127_05665"/>
<feature type="region of interest" description="Disordered" evidence="1">
    <location>
        <begin position="415"/>
        <end position="443"/>
    </location>
</feature>
<gene>
    <name evidence="2" type="ORF">A0127_05665</name>
</gene>
<dbReference type="KEGG" id="tpep:A0127_05665"/>
<feature type="compositionally biased region" description="Basic residues" evidence="1">
    <location>
        <begin position="417"/>
        <end position="426"/>
    </location>
</feature>